<dbReference type="Proteomes" id="UP001189429">
    <property type="component" value="Unassembled WGS sequence"/>
</dbReference>
<organism evidence="2 3">
    <name type="scientific">Prorocentrum cordatum</name>
    <dbReference type="NCBI Taxonomy" id="2364126"/>
    <lineage>
        <taxon>Eukaryota</taxon>
        <taxon>Sar</taxon>
        <taxon>Alveolata</taxon>
        <taxon>Dinophyceae</taxon>
        <taxon>Prorocentrales</taxon>
        <taxon>Prorocentraceae</taxon>
        <taxon>Prorocentrum</taxon>
    </lineage>
</organism>
<protein>
    <recommendedName>
        <fullName evidence="4">Nuclear transcription factor Y subunit</fullName>
    </recommendedName>
</protein>
<accession>A0ABN9V8G8</accession>
<evidence type="ECO:0000256" key="1">
    <source>
        <dbReference type="SAM" id="MobiDB-lite"/>
    </source>
</evidence>
<evidence type="ECO:0008006" key="4">
    <source>
        <dbReference type="Google" id="ProtNLM"/>
    </source>
</evidence>
<evidence type="ECO:0000313" key="3">
    <source>
        <dbReference type="Proteomes" id="UP001189429"/>
    </source>
</evidence>
<keyword evidence="3" id="KW-1185">Reference proteome</keyword>
<feature type="region of interest" description="Disordered" evidence="1">
    <location>
        <begin position="1"/>
        <end position="34"/>
    </location>
</feature>
<comment type="caution">
    <text evidence="2">The sequence shown here is derived from an EMBL/GenBank/DDBJ whole genome shotgun (WGS) entry which is preliminary data.</text>
</comment>
<proteinExistence type="predicted"/>
<feature type="region of interest" description="Disordered" evidence="1">
    <location>
        <begin position="55"/>
        <end position="79"/>
    </location>
</feature>
<dbReference type="EMBL" id="CAUYUJ010016834">
    <property type="protein sequence ID" value="CAK0869247.1"/>
    <property type="molecule type" value="Genomic_DNA"/>
</dbReference>
<gene>
    <name evidence="2" type="ORF">PCOR1329_LOCUS55667</name>
</gene>
<sequence length="132" mass="14709">MPACAEGGWRAGDPRAMAARSPEGGWRPDPAKVPLFPREEEVPWPRRLAQAACFEQGSGSGSELRSLELGVPTRTQRRRMQRRIKKTMNRQVVYEQSHGAPSLERPPGVFTLPAACTHAWPCQPVVVSRMHL</sequence>
<name>A0ABN9V8G8_9DINO</name>
<reference evidence="2" key="1">
    <citation type="submission" date="2023-10" db="EMBL/GenBank/DDBJ databases">
        <authorList>
            <person name="Chen Y."/>
            <person name="Shah S."/>
            <person name="Dougan E. K."/>
            <person name="Thang M."/>
            <person name="Chan C."/>
        </authorList>
    </citation>
    <scope>NUCLEOTIDE SEQUENCE [LARGE SCALE GENOMIC DNA]</scope>
</reference>
<feature type="compositionally biased region" description="Low complexity" evidence="1">
    <location>
        <begin position="55"/>
        <end position="74"/>
    </location>
</feature>
<evidence type="ECO:0000313" key="2">
    <source>
        <dbReference type="EMBL" id="CAK0869247.1"/>
    </source>
</evidence>